<keyword evidence="5" id="KW-0963">Cytoplasm</keyword>
<evidence type="ECO:0000256" key="13">
    <source>
        <dbReference type="SAM" id="MobiDB-lite"/>
    </source>
</evidence>
<dbReference type="EMBL" id="FN543093">
    <property type="protein sequence ID" value="CBA27011.1"/>
    <property type="molecule type" value="Genomic_DNA"/>
</dbReference>
<evidence type="ECO:0000256" key="3">
    <source>
        <dbReference type="ARBA" id="ARBA00007656"/>
    </source>
</evidence>
<dbReference type="InterPro" id="IPR046357">
    <property type="entry name" value="PPIase_dom_sf"/>
</dbReference>
<dbReference type="NCBIfam" id="NF011969">
    <property type="entry name" value="PRK15441.1"/>
    <property type="match status" value="1"/>
</dbReference>
<evidence type="ECO:0000256" key="10">
    <source>
        <dbReference type="ARBA" id="ARBA00043072"/>
    </source>
</evidence>
<evidence type="ECO:0000256" key="4">
    <source>
        <dbReference type="ARBA" id="ARBA00013194"/>
    </source>
</evidence>
<dbReference type="EC" id="5.2.1.8" evidence="4"/>
<dbReference type="HOGENOM" id="CLU_090028_6_1_6"/>
<organism evidence="15 16">
    <name type="scientific">Cronobacter turicensis (strain DSM 18703 / CCUG 55852 / LMG 23827 / z3032)</name>
    <dbReference type="NCBI Taxonomy" id="693216"/>
    <lineage>
        <taxon>Bacteria</taxon>
        <taxon>Pseudomonadati</taxon>
        <taxon>Pseudomonadota</taxon>
        <taxon>Gammaproteobacteria</taxon>
        <taxon>Enterobacterales</taxon>
        <taxon>Enterobacteriaceae</taxon>
        <taxon>Cronobacter</taxon>
    </lineage>
</organism>
<keyword evidence="7 12" id="KW-0413">Isomerase</keyword>
<gene>
    <name evidence="15" type="primary">ppiC</name>
    <name evidence="15" type="ordered locus">Ctu_02140</name>
</gene>
<keyword evidence="6 12" id="KW-0697">Rotamase</keyword>
<dbReference type="InterPro" id="IPR023058">
    <property type="entry name" value="PPIase_PpiC_CS"/>
</dbReference>
<accession>C9Y4S9</accession>
<comment type="subcellular location">
    <subcellularLocation>
        <location evidence="2">Cytoplasm</location>
    </subcellularLocation>
</comment>
<dbReference type="KEGG" id="ctu:CTU_02140"/>
<dbReference type="PROSITE" id="PS01096">
    <property type="entry name" value="PPIC_PPIASE_1"/>
    <property type="match status" value="1"/>
</dbReference>
<dbReference type="PANTHER" id="PTHR43629">
    <property type="entry name" value="PEPTIDYL-PROLYL CIS-TRANS ISOMERASE"/>
    <property type="match status" value="1"/>
</dbReference>
<reference evidence="16" key="2">
    <citation type="journal article" date="2011" name="J. Bacteriol.">
        <title>Complete genome sequence of Cronobacter turicensis LMG 23827, a food-borne pathogen causing deaths in neonates.</title>
        <authorList>
            <person name="Stephan R."/>
            <person name="Lehner A."/>
            <person name="Tischler P."/>
            <person name="Rattei T."/>
        </authorList>
    </citation>
    <scope>NUCLEOTIDE SEQUENCE [LARGE SCALE GENOMIC DNA]</scope>
    <source>
        <strain evidence="16">DSM 18703 / CCUG 55852 / LMG 23827 / z3032</strain>
    </source>
</reference>
<evidence type="ECO:0000256" key="11">
    <source>
        <dbReference type="ARBA" id="ARBA00046231"/>
    </source>
</evidence>
<dbReference type="InterPro" id="IPR000297">
    <property type="entry name" value="PPIase_PpiC"/>
</dbReference>
<evidence type="ECO:0000256" key="12">
    <source>
        <dbReference type="PROSITE-ProRule" id="PRU00278"/>
    </source>
</evidence>
<proteinExistence type="inferred from homology"/>
<comment type="catalytic activity">
    <reaction evidence="1">
        <text>[protein]-peptidylproline (omega=180) = [protein]-peptidylproline (omega=0)</text>
        <dbReference type="Rhea" id="RHEA:16237"/>
        <dbReference type="Rhea" id="RHEA-COMP:10747"/>
        <dbReference type="Rhea" id="RHEA-COMP:10748"/>
        <dbReference type="ChEBI" id="CHEBI:83833"/>
        <dbReference type="ChEBI" id="CHEBI:83834"/>
        <dbReference type="EC" id="5.2.1.8"/>
    </reaction>
</comment>
<protein>
    <recommendedName>
        <fullName evidence="8">Peptidyl-prolyl cis-trans isomerase C</fullName>
        <ecNumber evidence="4">5.2.1.8</ecNumber>
    </recommendedName>
    <alternativeName>
        <fullName evidence="10">Parvulin</fullName>
    </alternativeName>
    <alternativeName>
        <fullName evidence="9">Rotamase C</fullName>
    </alternativeName>
</protein>
<evidence type="ECO:0000256" key="9">
    <source>
        <dbReference type="ARBA" id="ARBA00041926"/>
    </source>
</evidence>
<dbReference type="Pfam" id="PF13616">
    <property type="entry name" value="Rotamase_3"/>
    <property type="match status" value="1"/>
</dbReference>
<dbReference type="Gene3D" id="3.10.50.40">
    <property type="match status" value="1"/>
</dbReference>
<dbReference type="Proteomes" id="UP000002069">
    <property type="component" value="Chromosome"/>
</dbReference>
<dbReference type="PATRIC" id="fig|693216.3.peg.203"/>
<evidence type="ECO:0000313" key="15">
    <source>
        <dbReference type="EMBL" id="CBA27011.1"/>
    </source>
</evidence>
<evidence type="ECO:0000256" key="6">
    <source>
        <dbReference type="ARBA" id="ARBA00023110"/>
    </source>
</evidence>
<evidence type="ECO:0000256" key="1">
    <source>
        <dbReference type="ARBA" id="ARBA00000971"/>
    </source>
</evidence>
<evidence type="ECO:0000256" key="2">
    <source>
        <dbReference type="ARBA" id="ARBA00004496"/>
    </source>
</evidence>
<sequence>MKVRGEGGSPQQVREYEGRKTRGSIASVINPTQGTIMAKTAAALHILVKEEKLALDLLEQIKNGGDFEKLAKKHSICPSGKKGGHLGEFRQGQMVPAFDKVVFSCPVLEPTGPLHTQFGYHIIKVLYRN</sequence>
<feature type="domain" description="PpiC" evidence="14">
    <location>
        <begin position="38"/>
        <end position="127"/>
    </location>
</feature>
<dbReference type="AlphaFoldDB" id="C9Y4S9"/>
<evidence type="ECO:0000259" key="14">
    <source>
        <dbReference type="PROSITE" id="PS50198"/>
    </source>
</evidence>
<evidence type="ECO:0000256" key="5">
    <source>
        <dbReference type="ARBA" id="ARBA00022490"/>
    </source>
</evidence>
<reference evidence="15 16" key="1">
    <citation type="journal article" date="2010" name="J. Bacteriol.">
        <title>Complete Genome Sequence of Cronobacter turicensis LMG 23827, a foodborne pathogen causing deaths in neonates.</title>
        <authorList>
            <person name="Stephan R."/>
            <person name="Lehner A."/>
            <person name="Tischler P."/>
            <person name="Rattei T."/>
        </authorList>
    </citation>
    <scope>NUCLEOTIDE SEQUENCE [LARGE SCALE GENOMIC DNA]</scope>
    <source>
        <strain evidence="16">DSM 18703 / CCUG 55852 / LMG 23827 / z3032</strain>
    </source>
</reference>
<evidence type="ECO:0000256" key="7">
    <source>
        <dbReference type="ARBA" id="ARBA00023235"/>
    </source>
</evidence>
<comment type="similarity">
    <text evidence="3">Belongs to the PpiC/parvulin rotamase family.</text>
</comment>
<dbReference type="PROSITE" id="PS50198">
    <property type="entry name" value="PPIC_PPIASE_2"/>
    <property type="match status" value="1"/>
</dbReference>
<evidence type="ECO:0000256" key="8">
    <source>
        <dbReference type="ARBA" id="ARBA00040926"/>
    </source>
</evidence>
<name>C9Y4S9_CROTZ</name>
<dbReference type="PANTHER" id="PTHR43629:SF3">
    <property type="entry name" value="PEPTIDYL-PROLYL CIS-TRANS ISOMERASE C"/>
    <property type="match status" value="1"/>
</dbReference>
<dbReference type="SUPFAM" id="SSF54534">
    <property type="entry name" value="FKBP-like"/>
    <property type="match status" value="1"/>
</dbReference>
<keyword evidence="16" id="KW-1185">Reference proteome</keyword>
<dbReference type="InterPro" id="IPR052204">
    <property type="entry name" value="PpiC/parvulin_rotamase"/>
</dbReference>
<dbReference type="FunFam" id="3.10.50.40:FF:000003">
    <property type="entry name" value="Peptidylprolyl isomerase"/>
    <property type="match status" value="1"/>
</dbReference>
<comment type="function">
    <text evidence="11">PPIases accelerate the folding of proteins. It prefers amino acid residues with hydrophobic side chains like leucine and phenylalanine in the P1 position of the peptides substrates.</text>
</comment>
<feature type="region of interest" description="Disordered" evidence="13">
    <location>
        <begin position="1"/>
        <end position="20"/>
    </location>
</feature>
<dbReference type="GO" id="GO:0005737">
    <property type="term" value="C:cytoplasm"/>
    <property type="evidence" value="ECO:0007669"/>
    <property type="project" value="UniProtKB-SubCell"/>
</dbReference>
<dbReference type="GO" id="GO:0003755">
    <property type="term" value="F:peptidyl-prolyl cis-trans isomerase activity"/>
    <property type="evidence" value="ECO:0007669"/>
    <property type="project" value="UniProtKB-KW"/>
</dbReference>
<evidence type="ECO:0000313" key="16">
    <source>
        <dbReference type="Proteomes" id="UP000002069"/>
    </source>
</evidence>